<accession>A0A194XUS4</accession>
<protein>
    <recommendedName>
        <fullName evidence="3">Zn(2)-C6 fungal-type domain-containing protein</fullName>
    </recommendedName>
</protein>
<dbReference type="AlphaFoldDB" id="A0A194XUS4"/>
<dbReference type="EMBL" id="KQ947405">
    <property type="protein sequence ID" value="KUJ23457.1"/>
    <property type="molecule type" value="Genomic_DNA"/>
</dbReference>
<reference evidence="4 5" key="1">
    <citation type="submission" date="2015-10" db="EMBL/GenBank/DDBJ databases">
        <title>Full genome of DAOMC 229536 Phialocephala scopiformis, a fungal endophyte of spruce producing the potent anti-insectan compound rugulosin.</title>
        <authorList>
            <consortium name="DOE Joint Genome Institute"/>
            <person name="Walker A.K."/>
            <person name="Frasz S.L."/>
            <person name="Seifert K.A."/>
            <person name="Miller J.D."/>
            <person name="Mondo S.J."/>
            <person name="Labutti K."/>
            <person name="Lipzen A."/>
            <person name="Dockter R."/>
            <person name="Kennedy M."/>
            <person name="Grigoriev I.V."/>
            <person name="Spatafora J.W."/>
        </authorList>
    </citation>
    <scope>NUCLEOTIDE SEQUENCE [LARGE SCALE GENOMIC DNA]</scope>
    <source>
        <strain evidence="4 5">CBS 120377</strain>
    </source>
</reference>
<dbReference type="PANTHER" id="PTHR37534">
    <property type="entry name" value="TRANSCRIPTIONAL ACTIVATOR PROTEIN UGA3"/>
    <property type="match status" value="1"/>
</dbReference>
<dbReference type="RefSeq" id="XP_018077812.1">
    <property type="nucleotide sequence ID" value="XM_018205629.1"/>
</dbReference>
<dbReference type="KEGG" id="psco:LY89DRAFT_183063"/>
<dbReference type="OrthoDB" id="5213892at2759"/>
<sequence>MDGRSHTGCWTCRARRKRCDESRQTCATCNSLGLPCHGYGPRPAWMDGGPIQRARAVEFREIVKRRPRQRWLSFCTSEAIQSPIDDRLSSDSSSAVNQSTRPNQRTNNARQDILPNLSTPEKSIVFPSSGTSTFSNAVPAIDFPNVFEAGLDSLTPLDTFDLSHACPQRSSVRLTDSLLASIFDSSPYLEGLDNVAPDDTTSMLDLYSHRAPSLATPSREAENDIWSNSKPLGTNIAMSTARD</sequence>
<dbReference type="InterPro" id="IPR036864">
    <property type="entry name" value="Zn2-C6_fun-type_DNA-bd_sf"/>
</dbReference>
<feature type="compositionally biased region" description="Polar residues" evidence="2">
    <location>
        <begin position="90"/>
        <end position="122"/>
    </location>
</feature>
<dbReference type="PROSITE" id="PS50048">
    <property type="entry name" value="ZN2_CY6_FUNGAL_2"/>
    <property type="match status" value="1"/>
</dbReference>
<dbReference type="GO" id="GO:0008270">
    <property type="term" value="F:zinc ion binding"/>
    <property type="evidence" value="ECO:0007669"/>
    <property type="project" value="InterPro"/>
</dbReference>
<evidence type="ECO:0000259" key="3">
    <source>
        <dbReference type="PROSITE" id="PS50048"/>
    </source>
</evidence>
<evidence type="ECO:0000313" key="5">
    <source>
        <dbReference type="Proteomes" id="UP000070700"/>
    </source>
</evidence>
<dbReference type="GO" id="GO:0000981">
    <property type="term" value="F:DNA-binding transcription factor activity, RNA polymerase II-specific"/>
    <property type="evidence" value="ECO:0007669"/>
    <property type="project" value="InterPro"/>
</dbReference>
<name>A0A194XUS4_MOLSC</name>
<dbReference type="CDD" id="cd00067">
    <property type="entry name" value="GAL4"/>
    <property type="match status" value="1"/>
</dbReference>
<dbReference type="InterPro" id="IPR001138">
    <property type="entry name" value="Zn2Cys6_DnaBD"/>
</dbReference>
<dbReference type="SMART" id="SM00066">
    <property type="entry name" value="GAL4"/>
    <property type="match status" value="1"/>
</dbReference>
<evidence type="ECO:0000256" key="1">
    <source>
        <dbReference type="ARBA" id="ARBA00023242"/>
    </source>
</evidence>
<dbReference type="InParanoid" id="A0A194XUS4"/>
<keyword evidence="5" id="KW-1185">Reference proteome</keyword>
<dbReference type="PROSITE" id="PS00463">
    <property type="entry name" value="ZN2_CY6_FUNGAL_1"/>
    <property type="match status" value="1"/>
</dbReference>
<dbReference type="Gene3D" id="4.10.240.10">
    <property type="entry name" value="Zn(2)-C6 fungal-type DNA-binding domain"/>
    <property type="match status" value="1"/>
</dbReference>
<dbReference type="Proteomes" id="UP000070700">
    <property type="component" value="Unassembled WGS sequence"/>
</dbReference>
<evidence type="ECO:0000256" key="2">
    <source>
        <dbReference type="SAM" id="MobiDB-lite"/>
    </source>
</evidence>
<dbReference type="GeneID" id="28815355"/>
<evidence type="ECO:0000313" key="4">
    <source>
        <dbReference type="EMBL" id="KUJ23457.1"/>
    </source>
</evidence>
<dbReference type="PANTHER" id="PTHR37534:SF46">
    <property type="entry name" value="ZN(II)2CYS6 TRANSCRIPTION FACTOR (EUROFUNG)"/>
    <property type="match status" value="1"/>
</dbReference>
<feature type="domain" description="Zn(2)-C6 fungal-type" evidence="3">
    <location>
        <begin position="8"/>
        <end position="36"/>
    </location>
</feature>
<keyword evidence="1" id="KW-0539">Nucleus</keyword>
<feature type="region of interest" description="Disordered" evidence="2">
    <location>
        <begin position="85"/>
        <end position="122"/>
    </location>
</feature>
<proteinExistence type="predicted"/>
<organism evidence="4 5">
    <name type="scientific">Mollisia scopiformis</name>
    <name type="common">Conifer needle endophyte fungus</name>
    <name type="synonym">Phialocephala scopiformis</name>
    <dbReference type="NCBI Taxonomy" id="149040"/>
    <lineage>
        <taxon>Eukaryota</taxon>
        <taxon>Fungi</taxon>
        <taxon>Dikarya</taxon>
        <taxon>Ascomycota</taxon>
        <taxon>Pezizomycotina</taxon>
        <taxon>Leotiomycetes</taxon>
        <taxon>Helotiales</taxon>
        <taxon>Mollisiaceae</taxon>
        <taxon>Mollisia</taxon>
    </lineage>
</organism>
<gene>
    <name evidence="4" type="ORF">LY89DRAFT_183063</name>
</gene>
<dbReference type="Pfam" id="PF00172">
    <property type="entry name" value="Zn_clus"/>
    <property type="match status" value="1"/>
</dbReference>
<dbReference type="SUPFAM" id="SSF57701">
    <property type="entry name" value="Zn2/Cys6 DNA-binding domain"/>
    <property type="match status" value="1"/>
</dbReference>